<evidence type="ECO:0000256" key="8">
    <source>
        <dbReference type="PROSITE-ProRule" id="PRU00042"/>
    </source>
</evidence>
<dbReference type="Gene3D" id="3.30.160.60">
    <property type="entry name" value="Classic Zinc Finger"/>
    <property type="match status" value="3"/>
</dbReference>
<evidence type="ECO:0000256" key="4">
    <source>
        <dbReference type="ARBA" id="ARBA00022771"/>
    </source>
</evidence>
<sequence>MDDSRSEFRCPECNKAFKRAAILRDHLRGHRNEKPFECGTCHKAFTRRNDMKRHEDTHLEKQFGCNMCGKQFTRQLALTRHTRMHDQSRPYIHTRTAEQEPFDIEEDAQDVYTSAPAPSQSGSIAHSIQESSDLPGLSEPPVSDSSLRELFSKQMKVTHDSNPQSLALSKAFEEHEEAYQTLVEMDRLHGPSTRVSDADRDRSADTSSTSNVALAQGVITRKEHTSDDIEDSGEAFSLNSHPVSDLALVLAQNTLEETLVPQSPDWSSFDTFLQGEQNGTYGPYVTMIPTRDI</sequence>
<dbReference type="PROSITE" id="PS00028">
    <property type="entry name" value="ZINC_FINGER_C2H2_1"/>
    <property type="match status" value="3"/>
</dbReference>
<keyword evidence="3" id="KW-0677">Repeat</keyword>
<feature type="region of interest" description="Disordered" evidence="9">
    <location>
        <begin position="188"/>
        <end position="210"/>
    </location>
</feature>
<keyword evidence="7" id="KW-0539">Nucleus</keyword>
<feature type="domain" description="C2H2-type" evidence="10">
    <location>
        <begin position="36"/>
        <end position="63"/>
    </location>
</feature>
<evidence type="ECO:0000313" key="11">
    <source>
        <dbReference type="EMBL" id="KAF2105875.1"/>
    </source>
</evidence>
<evidence type="ECO:0000313" key="12">
    <source>
        <dbReference type="Proteomes" id="UP000799770"/>
    </source>
</evidence>
<feature type="non-terminal residue" evidence="11">
    <location>
        <position position="293"/>
    </location>
</feature>
<dbReference type="AlphaFoldDB" id="A0A6A5YFN5"/>
<feature type="domain" description="C2H2-type" evidence="10">
    <location>
        <begin position="63"/>
        <end position="90"/>
    </location>
</feature>
<dbReference type="SMART" id="SM00355">
    <property type="entry name" value="ZnF_C2H2"/>
    <property type="match status" value="3"/>
</dbReference>
<organism evidence="11 12">
    <name type="scientific">Lophiotrema nucula</name>
    <dbReference type="NCBI Taxonomy" id="690887"/>
    <lineage>
        <taxon>Eukaryota</taxon>
        <taxon>Fungi</taxon>
        <taxon>Dikarya</taxon>
        <taxon>Ascomycota</taxon>
        <taxon>Pezizomycotina</taxon>
        <taxon>Dothideomycetes</taxon>
        <taxon>Pleosporomycetidae</taxon>
        <taxon>Pleosporales</taxon>
        <taxon>Lophiotremataceae</taxon>
        <taxon>Lophiotrema</taxon>
    </lineage>
</organism>
<evidence type="ECO:0000256" key="2">
    <source>
        <dbReference type="ARBA" id="ARBA00022723"/>
    </source>
</evidence>
<protein>
    <recommendedName>
        <fullName evidence="10">C2H2-type domain-containing protein</fullName>
    </recommendedName>
</protein>
<dbReference type="InterPro" id="IPR050589">
    <property type="entry name" value="Ikaros_C2H2-ZF"/>
</dbReference>
<dbReference type="InterPro" id="IPR036236">
    <property type="entry name" value="Znf_C2H2_sf"/>
</dbReference>
<dbReference type="FunFam" id="3.30.160.60:FF:000110">
    <property type="entry name" value="Zinc finger protein-like"/>
    <property type="match status" value="2"/>
</dbReference>
<evidence type="ECO:0000256" key="9">
    <source>
        <dbReference type="SAM" id="MobiDB-lite"/>
    </source>
</evidence>
<dbReference type="OrthoDB" id="3437960at2759"/>
<dbReference type="PANTHER" id="PTHR24404:SF114">
    <property type="entry name" value="KLUMPFUSS, ISOFORM B-RELATED"/>
    <property type="match status" value="1"/>
</dbReference>
<evidence type="ECO:0000256" key="1">
    <source>
        <dbReference type="ARBA" id="ARBA00004123"/>
    </source>
</evidence>
<keyword evidence="2" id="KW-0479">Metal-binding</keyword>
<keyword evidence="12" id="KW-1185">Reference proteome</keyword>
<evidence type="ECO:0000256" key="3">
    <source>
        <dbReference type="ARBA" id="ARBA00022737"/>
    </source>
</evidence>
<dbReference type="GO" id="GO:0003700">
    <property type="term" value="F:DNA-binding transcription factor activity"/>
    <property type="evidence" value="ECO:0007669"/>
    <property type="project" value="TreeGrafter"/>
</dbReference>
<feature type="domain" description="C2H2-type" evidence="10">
    <location>
        <begin position="8"/>
        <end position="35"/>
    </location>
</feature>
<dbReference type="PROSITE" id="PS50157">
    <property type="entry name" value="ZINC_FINGER_C2H2_2"/>
    <property type="match status" value="3"/>
</dbReference>
<dbReference type="SUPFAM" id="SSF57667">
    <property type="entry name" value="beta-beta-alpha zinc fingers"/>
    <property type="match status" value="2"/>
</dbReference>
<evidence type="ECO:0000256" key="6">
    <source>
        <dbReference type="ARBA" id="ARBA00023125"/>
    </source>
</evidence>
<dbReference type="GO" id="GO:0000978">
    <property type="term" value="F:RNA polymerase II cis-regulatory region sequence-specific DNA binding"/>
    <property type="evidence" value="ECO:0007669"/>
    <property type="project" value="TreeGrafter"/>
</dbReference>
<feature type="compositionally biased region" description="Polar residues" evidence="9">
    <location>
        <begin position="116"/>
        <end position="132"/>
    </location>
</feature>
<proteinExistence type="predicted"/>
<name>A0A6A5YFN5_9PLEO</name>
<accession>A0A6A5YFN5</accession>
<dbReference type="GO" id="GO:0006357">
    <property type="term" value="P:regulation of transcription by RNA polymerase II"/>
    <property type="evidence" value="ECO:0007669"/>
    <property type="project" value="TreeGrafter"/>
</dbReference>
<dbReference type="GO" id="GO:0005634">
    <property type="term" value="C:nucleus"/>
    <property type="evidence" value="ECO:0007669"/>
    <property type="project" value="UniProtKB-SubCell"/>
</dbReference>
<evidence type="ECO:0000259" key="10">
    <source>
        <dbReference type="PROSITE" id="PS50157"/>
    </source>
</evidence>
<dbReference type="EMBL" id="ML977370">
    <property type="protein sequence ID" value="KAF2105875.1"/>
    <property type="molecule type" value="Genomic_DNA"/>
</dbReference>
<gene>
    <name evidence="11" type="ORF">BDV96DRAFT_355198</name>
</gene>
<keyword evidence="6" id="KW-0238">DNA-binding</keyword>
<evidence type="ECO:0000256" key="7">
    <source>
        <dbReference type="ARBA" id="ARBA00023242"/>
    </source>
</evidence>
<keyword evidence="5" id="KW-0862">Zinc</keyword>
<evidence type="ECO:0000256" key="5">
    <source>
        <dbReference type="ARBA" id="ARBA00022833"/>
    </source>
</evidence>
<dbReference type="GO" id="GO:0008270">
    <property type="term" value="F:zinc ion binding"/>
    <property type="evidence" value="ECO:0007669"/>
    <property type="project" value="UniProtKB-KW"/>
</dbReference>
<feature type="region of interest" description="Disordered" evidence="9">
    <location>
        <begin position="113"/>
        <end position="145"/>
    </location>
</feature>
<keyword evidence="4 8" id="KW-0863">Zinc-finger</keyword>
<reference evidence="11" key="1">
    <citation type="journal article" date="2020" name="Stud. Mycol.">
        <title>101 Dothideomycetes genomes: a test case for predicting lifestyles and emergence of pathogens.</title>
        <authorList>
            <person name="Haridas S."/>
            <person name="Albert R."/>
            <person name="Binder M."/>
            <person name="Bloem J."/>
            <person name="Labutti K."/>
            <person name="Salamov A."/>
            <person name="Andreopoulos B."/>
            <person name="Baker S."/>
            <person name="Barry K."/>
            <person name="Bills G."/>
            <person name="Bluhm B."/>
            <person name="Cannon C."/>
            <person name="Castanera R."/>
            <person name="Culley D."/>
            <person name="Daum C."/>
            <person name="Ezra D."/>
            <person name="Gonzalez J."/>
            <person name="Henrissat B."/>
            <person name="Kuo A."/>
            <person name="Liang C."/>
            <person name="Lipzen A."/>
            <person name="Lutzoni F."/>
            <person name="Magnuson J."/>
            <person name="Mondo S."/>
            <person name="Nolan M."/>
            <person name="Ohm R."/>
            <person name="Pangilinan J."/>
            <person name="Park H.-J."/>
            <person name="Ramirez L."/>
            <person name="Alfaro M."/>
            <person name="Sun H."/>
            <person name="Tritt A."/>
            <person name="Yoshinaga Y."/>
            <person name="Zwiers L.-H."/>
            <person name="Turgeon B."/>
            <person name="Goodwin S."/>
            <person name="Spatafora J."/>
            <person name="Crous P."/>
            <person name="Grigoriev I."/>
        </authorList>
    </citation>
    <scope>NUCLEOTIDE SEQUENCE</scope>
    <source>
        <strain evidence="11">CBS 627.86</strain>
    </source>
</reference>
<dbReference type="InterPro" id="IPR013087">
    <property type="entry name" value="Znf_C2H2_type"/>
</dbReference>
<comment type="subcellular location">
    <subcellularLocation>
        <location evidence="1">Nucleus</location>
    </subcellularLocation>
</comment>
<dbReference type="Pfam" id="PF00096">
    <property type="entry name" value="zf-C2H2"/>
    <property type="match status" value="3"/>
</dbReference>
<dbReference type="Proteomes" id="UP000799770">
    <property type="component" value="Unassembled WGS sequence"/>
</dbReference>
<dbReference type="PANTHER" id="PTHR24404">
    <property type="entry name" value="ZINC FINGER PROTEIN"/>
    <property type="match status" value="1"/>
</dbReference>